<comment type="caution">
    <text evidence="2">The sequence shown here is derived from an EMBL/GenBank/DDBJ whole genome shotgun (WGS) entry which is preliminary data.</text>
</comment>
<feature type="region of interest" description="Disordered" evidence="1">
    <location>
        <begin position="1"/>
        <end position="39"/>
    </location>
</feature>
<gene>
    <name evidence="2" type="ORF">PF008_g21702</name>
</gene>
<dbReference type="AlphaFoldDB" id="A0A6G0QVU5"/>
<evidence type="ECO:0000256" key="1">
    <source>
        <dbReference type="SAM" id="MobiDB-lite"/>
    </source>
</evidence>
<organism evidence="2 3">
    <name type="scientific">Phytophthora fragariae</name>
    <dbReference type="NCBI Taxonomy" id="53985"/>
    <lineage>
        <taxon>Eukaryota</taxon>
        <taxon>Sar</taxon>
        <taxon>Stramenopiles</taxon>
        <taxon>Oomycota</taxon>
        <taxon>Peronosporomycetes</taxon>
        <taxon>Peronosporales</taxon>
        <taxon>Peronosporaceae</taxon>
        <taxon>Phytophthora</taxon>
    </lineage>
</organism>
<accession>A0A6G0QVU5</accession>
<reference evidence="2 3" key="1">
    <citation type="submission" date="2018-09" db="EMBL/GenBank/DDBJ databases">
        <title>Genomic investigation of the strawberry pathogen Phytophthora fragariae indicates pathogenicity is determined by transcriptional variation in three key races.</title>
        <authorList>
            <person name="Adams T.M."/>
            <person name="Armitage A.D."/>
            <person name="Sobczyk M.K."/>
            <person name="Bates H.J."/>
            <person name="Dunwell J.M."/>
            <person name="Nellist C.F."/>
            <person name="Harrison R.J."/>
        </authorList>
    </citation>
    <scope>NUCLEOTIDE SEQUENCE [LARGE SCALE GENOMIC DNA]</scope>
    <source>
        <strain evidence="2 3">NOV-77</strain>
    </source>
</reference>
<name>A0A6G0QVU5_9STRA</name>
<proteinExistence type="predicted"/>
<protein>
    <submittedName>
        <fullName evidence="2">Uncharacterized protein</fullName>
    </submittedName>
</protein>
<sequence length="96" mass="10288">MNWTLGPDPMINDSLDNPVSTPPVRPATGAAGRRHGPSPAEVWDHLEVAGDEALEGPSRSGWADRFEHPSELGADVARMEQRVSALEAGIAPSHRE</sequence>
<evidence type="ECO:0000313" key="2">
    <source>
        <dbReference type="EMBL" id="KAE9305510.1"/>
    </source>
</evidence>
<dbReference type="EMBL" id="QXFY01001975">
    <property type="protein sequence ID" value="KAE9305510.1"/>
    <property type="molecule type" value="Genomic_DNA"/>
</dbReference>
<dbReference type="Proteomes" id="UP000486351">
    <property type="component" value="Unassembled WGS sequence"/>
</dbReference>
<evidence type="ECO:0000313" key="3">
    <source>
        <dbReference type="Proteomes" id="UP000486351"/>
    </source>
</evidence>